<dbReference type="SUPFAM" id="SSF55874">
    <property type="entry name" value="ATPase domain of HSP90 chaperone/DNA topoisomerase II/histidine kinase"/>
    <property type="match status" value="1"/>
</dbReference>
<evidence type="ECO:0000256" key="1">
    <source>
        <dbReference type="ARBA" id="ARBA00000085"/>
    </source>
</evidence>
<dbReference type="Proteomes" id="UP000216339">
    <property type="component" value="Unassembled WGS sequence"/>
</dbReference>
<dbReference type="InterPro" id="IPR000595">
    <property type="entry name" value="cNMP-bd_dom"/>
</dbReference>
<dbReference type="EC" id="2.7.13.3" evidence="2"/>
<protein>
    <recommendedName>
        <fullName evidence="2">histidine kinase</fullName>
        <ecNumber evidence="2">2.7.13.3</ecNumber>
    </recommendedName>
</protein>
<comment type="catalytic activity">
    <reaction evidence="1">
        <text>ATP + protein L-histidine = ADP + protein N-phospho-L-histidine.</text>
        <dbReference type="EC" id="2.7.13.3"/>
    </reaction>
</comment>
<feature type="domain" description="Histidine kinase" evidence="4">
    <location>
        <begin position="259"/>
        <end position="461"/>
    </location>
</feature>
<dbReference type="GO" id="GO:0004673">
    <property type="term" value="F:protein histidine kinase activity"/>
    <property type="evidence" value="ECO:0007669"/>
    <property type="project" value="UniProtKB-EC"/>
</dbReference>
<name>A0A271IWP0_9BACT</name>
<dbReference type="PRINTS" id="PR00344">
    <property type="entry name" value="BCTRLSENSOR"/>
</dbReference>
<dbReference type="SMART" id="SM00387">
    <property type="entry name" value="HATPase_c"/>
    <property type="match status" value="1"/>
</dbReference>
<dbReference type="InterPro" id="IPR005467">
    <property type="entry name" value="His_kinase_dom"/>
</dbReference>
<proteinExistence type="predicted"/>
<evidence type="ECO:0000256" key="2">
    <source>
        <dbReference type="ARBA" id="ARBA00012438"/>
    </source>
</evidence>
<dbReference type="Gene3D" id="2.60.120.10">
    <property type="entry name" value="Jelly Rolls"/>
    <property type="match status" value="1"/>
</dbReference>
<evidence type="ECO:0000259" key="4">
    <source>
        <dbReference type="PROSITE" id="PS50109"/>
    </source>
</evidence>
<dbReference type="Gene3D" id="3.30.565.10">
    <property type="entry name" value="Histidine kinase-like ATPase, C-terminal domain"/>
    <property type="match status" value="1"/>
</dbReference>
<gene>
    <name evidence="5" type="ORF">BSZ37_03335</name>
</gene>
<dbReference type="InterPro" id="IPR036890">
    <property type="entry name" value="HATPase_C_sf"/>
</dbReference>
<dbReference type="SUPFAM" id="SSF51206">
    <property type="entry name" value="cAMP-binding domain-like"/>
    <property type="match status" value="1"/>
</dbReference>
<organism evidence="5 6">
    <name type="scientific">Rubrivirga marina</name>
    <dbReference type="NCBI Taxonomy" id="1196024"/>
    <lineage>
        <taxon>Bacteria</taxon>
        <taxon>Pseudomonadati</taxon>
        <taxon>Rhodothermota</taxon>
        <taxon>Rhodothermia</taxon>
        <taxon>Rhodothermales</taxon>
        <taxon>Rubricoccaceae</taxon>
        <taxon>Rubrivirga</taxon>
    </lineage>
</organism>
<dbReference type="PROSITE" id="PS50042">
    <property type="entry name" value="CNMP_BINDING_3"/>
    <property type="match status" value="1"/>
</dbReference>
<reference evidence="5 6" key="1">
    <citation type="submission" date="2016-11" db="EMBL/GenBank/DDBJ databases">
        <title>Study of marine rhodopsin-containing bacteria.</title>
        <authorList>
            <person name="Yoshizawa S."/>
            <person name="Kumagai Y."/>
            <person name="Kogure K."/>
        </authorList>
    </citation>
    <scope>NUCLEOTIDE SEQUENCE [LARGE SCALE GENOMIC DNA]</scope>
    <source>
        <strain evidence="5 6">SAORIC-28</strain>
    </source>
</reference>
<dbReference type="InterPro" id="IPR018490">
    <property type="entry name" value="cNMP-bd_dom_sf"/>
</dbReference>
<dbReference type="Gene3D" id="1.10.287.130">
    <property type="match status" value="1"/>
</dbReference>
<dbReference type="InterPro" id="IPR014710">
    <property type="entry name" value="RmlC-like_jellyroll"/>
</dbReference>
<dbReference type="InterPro" id="IPR004358">
    <property type="entry name" value="Sig_transdc_His_kin-like_C"/>
</dbReference>
<dbReference type="Pfam" id="PF00027">
    <property type="entry name" value="cNMP_binding"/>
    <property type="match status" value="1"/>
</dbReference>
<dbReference type="PANTHER" id="PTHR43065">
    <property type="entry name" value="SENSOR HISTIDINE KINASE"/>
    <property type="match status" value="1"/>
</dbReference>
<dbReference type="PANTHER" id="PTHR43065:SF48">
    <property type="entry name" value="HISTIDINE KINASE"/>
    <property type="match status" value="1"/>
</dbReference>
<dbReference type="Pfam" id="PF02518">
    <property type="entry name" value="HATPase_c"/>
    <property type="match status" value="1"/>
</dbReference>
<keyword evidence="6" id="KW-1185">Reference proteome</keyword>
<accession>A0A271IWP0</accession>
<evidence type="ECO:0000313" key="5">
    <source>
        <dbReference type="EMBL" id="PAP75540.1"/>
    </source>
</evidence>
<dbReference type="AlphaFoldDB" id="A0A271IWP0"/>
<comment type="caution">
    <text evidence="5">The sequence shown here is derived from an EMBL/GenBank/DDBJ whole genome shotgun (WGS) entry which is preliminary data.</text>
</comment>
<dbReference type="RefSeq" id="WP_179299458.1">
    <property type="nucleotide sequence ID" value="NZ_MQWD01000001.1"/>
</dbReference>
<dbReference type="EMBL" id="MQWD01000001">
    <property type="protein sequence ID" value="PAP75540.1"/>
    <property type="molecule type" value="Genomic_DNA"/>
</dbReference>
<dbReference type="SMART" id="SM00100">
    <property type="entry name" value="cNMP"/>
    <property type="match status" value="1"/>
</dbReference>
<sequence>MITAADLRTIDVFSDQDEAALDWLASVAEEQTIAEGEKPFQRGARAEYLFAVVEGGVQIFTIQGEKRTLFGAIRPGEISGLLPYSRMETFAGEGLAIADSRIARIHQDHFTEMLARMPEVGKRLVARMTDRVRESSRTEVQREKMMSLGKLSAGLAHELNNPAAAIRRSVADLRARLEMMPKMVTRLTGHGLTPDQVEAARGALMTCTAPTPGTLTAVQRGEKEDELADWLDDHDVPHAYVVAEVLADEGVTTKALTHMAEHVDETALADVILWIEKGLAADRLLAEIERAAGRISDLVASVKGYTHRDQAPDRQRVDVHAGLDQTLTMLGHAIKVKNIHVARDYGDDVPEVCVFPGEINQVWTNLLDNAFDAIGEGGEVRLGTRVEGALVCVTIADDGPGIPADAQEQIFEPFFTTKEPGKGTGLGLDIARRIVMQHEGRITVESEPGRTVFEVCLPIDAPKASVTPLDALEGVEA</sequence>
<dbReference type="PROSITE" id="PS50109">
    <property type="entry name" value="HIS_KIN"/>
    <property type="match status" value="1"/>
</dbReference>
<feature type="domain" description="Cyclic nucleotide-binding" evidence="3">
    <location>
        <begin position="12"/>
        <end position="131"/>
    </location>
</feature>
<evidence type="ECO:0000313" key="6">
    <source>
        <dbReference type="Proteomes" id="UP000216339"/>
    </source>
</evidence>
<dbReference type="InterPro" id="IPR003594">
    <property type="entry name" value="HATPase_dom"/>
</dbReference>
<evidence type="ECO:0000259" key="3">
    <source>
        <dbReference type="PROSITE" id="PS50042"/>
    </source>
</evidence>